<sequence>MDSAAANGHLHVLKFLGTHRREGMTLDAIEHAKANGHRHCVDWLEAYSASIGKVVGKTENKKGQAQSNSTETTQQHPGSTSTRRWQALKTIKFNPSAPISSAEPYAQKEVVEAMHAILAPIYMSFGVAQLKKICDSIDNQNLRGYILVHAIHNGFKDTVRGRWARQKCLQFLASVWKEKRNPTRNAIDYAAKLGNLELVRELHARELELELRCTESAMNDAAARGHLDVVKFLHQHRVEGCSTKAMDGAAKNGYLEMVQWLHEHRTEGCTTQAMDNAAANGHVDILEFLHNHRTEGATQFAIQRANTKGHVQCVEWLKTTLGFVLWTPEEVAEANAQRAVRRDMVSTPSVQHPERDPEPENGADGHITTPPQSLPPLVEGVQKAPGQTNLPCDEARNDVEAVTPPRNNPNHDLDPLVGAQEALRQIKFAMAKPISYADPYAQRQVLDEMDSILAPIYKTSGATHLHRLCAALHCVQYKLIRGFMLAHAIHYGYEDIVMRFMRNKYGPKVTPLECAAAMGKPDMFAVMAAVWKKNNSTLNAIDYAAKLAIWPWSKTSLGAGSNVRTLPSTKLRVEAFWQW</sequence>
<evidence type="ECO:0000256" key="1">
    <source>
        <dbReference type="SAM" id="MobiDB-lite"/>
    </source>
</evidence>
<feature type="region of interest" description="Disordered" evidence="1">
    <location>
        <begin position="337"/>
        <end position="392"/>
    </location>
</feature>
<dbReference type="PANTHER" id="PTHR46586:SF3">
    <property type="entry name" value="ANKYRIN REPEAT-CONTAINING PROTEIN"/>
    <property type="match status" value="1"/>
</dbReference>
<proteinExistence type="predicted"/>
<dbReference type="InterPro" id="IPR052050">
    <property type="entry name" value="SecEffector_AnkRepeat"/>
</dbReference>
<dbReference type="EMBL" id="VJMH01005898">
    <property type="protein sequence ID" value="KAF0692332.1"/>
    <property type="molecule type" value="Genomic_DNA"/>
</dbReference>
<evidence type="ECO:0000313" key="2">
    <source>
        <dbReference type="EMBL" id="KAF0692332.1"/>
    </source>
</evidence>
<feature type="region of interest" description="Disordered" evidence="1">
    <location>
        <begin position="58"/>
        <end position="82"/>
    </location>
</feature>
<dbReference type="AlphaFoldDB" id="A0A485L711"/>
<dbReference type="InterPro" id="IPR002110">
    <property type="entry name" value="Ankyrin_rpt"/>
</dbReference>
<organism evidence="3 4">
    <name type="scientific">Aphanomyces stellatus</name>
    <dbReference type="NCBI Taxonomy" id="120398"/>
    <lineage>
        <taxon>Eukaryota</taxon>
        <taxon>Sar</taxon>
        <taxon>Stramenopiles</taxon>
        <taxon>Oomycota</taxon>
        <taxon>Saprolegniomycetes</taxon>
        <taxon>Saprolegniales</taxon>
        <taxon>Verrucalvaceae</taxon>
        <taxon>Aphanomyces</taxon>
    </lineage>
</organism>
<name>A0A485L711_9STRA</name>
<evidence type="ECO:0000313" key="3">
    <source>
        <dbReference type="EMBL" id="VFT93360.1"/>
    </source>
</evidence>
<gene>
    <name evidence="3" type="primary">Aste57867_16589</name>
    <name evidence="2" type="ORF">As57867_016532</name>
    <name evidence="3" type="ORF">ASTE57867_16589</name>
</gene>
<dbReference type="Pfam" id="PF12796">
    <property type="entry name" value="Ank_2"/>
    <property type="match status" value="1"/>
</dbReference>
<dbReference type="InterPro" id="IPR036770">
    <property type="entry name" value="Ankyrin_rpt-contain_sf"/>
</dbReference>
<feature type="compositionally biased region" description="Polar residues" evidence="1">
    <location>
        <begin position="63"/>
        <end position="82"/>
    </location>
</feature>
<dbReference type="Gene3D" id="1.25.40.20">
    <property type="entry name" value="Ankyrin repeat-containing domain"/>
    <property type="match status" value="1"/>
</dbReference>
<dbReference type="OrthoDB" id="88700at2759"/>
<reference evidence="3 4" key="1">
    <citation type="submission" date="2019-03" db="EMBL/GenBank/DDBJ databases">
        <authorList>
            <person name="Gaulin E."/>
            <person name="Dumas B."/>
        </authorList>
    </citation>
    <scope>NUCLEOTIDE SEQUENCE [LARGE SCALE GENOMIC DNA]</scope>
    <source>
        <strain evidence="3">CBS 568.67</strain>
    </source>
</reference>
<dbReference type="PANTHER" id="PTHR46586">
    <property type="entry name" value="ANKYRIN REPEAT-CONTAINING PROTEIN"/>
    <property type="match status" value="1"/>
</dbReference>
<accession>A0A485L711</accession>
<keyword evidence="4" id="KW-1185">Reference proteome</keyword>
<protein>
    <submittedName>
        <fullName evidence="3">Aste57867_16589 protein</fullName>
    </submittedName>
</protein>
<reference evidence="2" key="2">
    <citation type="submission" date="2019-06" db="EMBL/GenBank/DDBJ databases">
        <title>Genomics analysis of Aphanomyces spp. identifies a new class of oomycete effector associated with host adaptation.</title>
        <authorList>
            <person name="Gaulin E."/>
        </authorList>
    </citation>
    <scope>NUCLEOTIDE SEQUENCE</scope>
    <source>
        <strain evidence="2">CBS 578.67</strain>
    </source>
</reference>
<evidence type="ECO:0000313" key="4">
    <source>
        <dbReference type="Proteomes" id="UP000332933"/>
    </source>
</evidence>
<dbReference type="SUPFAM" id="SSF48403">
    <property type="entry name" value="Ankyrin repeat"/>
    <property type="match status" value="1"/>
</dbReference>
<dbReference type="Proteomes" id="UP000332933">
    <property type="component" value="Unassembled WGS sequence"/>
</dbReference>
<dbReference type="EMBL" id="CAADRA010005919">
    <property type="protein sequence ID" value="VFT93360.1"/>
    <property type="molecule type" value="Genomic_DNA"/>
</dbReference>